<protein>
    <recommendedName>
        <fullName evidence="2">N-acetylmuramoyl-L-alanine amidase</fullName>
        <ecNumber evidence="2">3.5.1.28</ecNumber>
    </recommendedName>
</protein>
<dbReference type="GO" id="GO:0009253">
    <property type="term" value="P:peptidoglycan catabolic process"/>
    <property type="evidence" value="ECO:0007669"/>
    <property type="project" value="InterPro"/>
</dbReference>
<dbReference type="EC" id="3.5.1.28" evidence="2"/>
<dbReference type="STRING" id="1642647.PSM36_2671"/>
<dbReference type="Pfam" id="PF01520">
    <property type="entry name" value="Amidase_3"/>
    <property type="match status" value="1"/>
</dbReference>
<dbReference type="AlphaFoldDB" id="A0A1R3TA26"/>
<dbReference type="Gene3D" id="3.40.630.40">
    <property type="entry name" value="Zn-dependent exopeptidases"/>
    <property type="match status" value="1"/>
</dbReference>
<accession>A0A1R3TA26</accession>
<dbReference type="KEGG" id="psac:PSM36_2671"/>
<evidence type="ECO:0000256" key="3">
    <source>
        <dbReference type="ARBA" id="ARBA00022801"/>
    </source>
</evidence>
<dbReference type="Proteomes" id="UP000187464">
    <property type="component" value="Chromosome I"/>
</dbReference>
<feature type="domain" description="MurNAc-LAA" evidence="4">
    <location>
        <begin position="121"/>
        <end position="328"/>
    </location>
</feature>
<sequence length="338" mass="38741">MKIYFFRTIIIGILLLGILPSMAQDMAYPVEGDGILSFLRRWNRIGDSYVQEFMELNGDRLNDQGGLELGTVYLIPPLHPGDEYPPSEKLAGGGTDPAIFGKKLSEVTPQSDRLKDACFYIISGHGGPDPGAVARVGNRQLHEDEYAYDIALRLARNLMMESATVYVIIQDPNDGIRDEMYLDNSSNETCMGEPIPRDQLDRLKQRVDKVNELYQRDKGEFKYIRAIDIHVDSRNKGKRIDVFFYHSDDKHSKLLATTMRDLFRVKYDTHQPGRGFGGFVEQRNLYVLRHLKPPSILVETGNIQNEFDRRRILSSNNRQALANWMAQAFMEDYKKSVR</sequence>
<evidence type="ECO:0000313" key="5">
    <source>
        <dbReference type="EMBL" id="SCD21467.1"/>
    </source>
</evidence>
<dbReference type="InterPro" id="IPR050695">
    <property type="entry name" value="N-acetylmuramoyl_amidase_3"/>
</dbReference>
<evidence type="ECO:0000256" key="1">
    <source>
        <dbReference type="ARBA" id="ARBA00001561"/>
    </source>
</evidence>
<dbReference type="PANTHER" id="PTHR30404:SF0">
    <property type="entry name" value="N-ACETYLMURAMOYL-L-ALANINE AMIDASE AMIC"/>
    <property type="match status" value="1"/>
</dbReference>
<gene>
    <name evidence="5" type="ORF">PSM36_2671</name>
</gene>
<comment type="catalytic activity">
    <reaction evidence="1">
        <text>Hydrolyzes the link between N-acetylmuramoyl residues and L-amino acid residues in certain cell-wall glycopeptides.</text>
        <dbReference type="EC" id="3.5.1.28"/>
    </reaction>
</comment>
<dbReference type="GO" id="GO:0030288">
    <property type="term" value="C:outer membrane-bounded periplasmic space"/>
    <property type="evidence" value="ECO:0007669"/>
    <property type="project" value="TreeGrafter"/>
</dbReference>
<dbReference type="InterPro" id="IPR002508">
    <property type="entry name" value="MurNAc-LAA_cat"/>
</dbReference>
<evidence type="ECO:0000313" key="6">
    <source>
        <dbReference type="Proteomes" id="UP000187464"/>
    </source>
</evidence>
<evidence type="ECO:0000259" key="4">
    <source>
        <dbReference type="Pfam" id="PF01520"/>
    </source>
</evidence>
<keyword evidence="3" id="KW-0378">Hydrolase</keyword>
<keyword evidence="6" id="KW-1185">Reference proteome</keyword>
<proteinExistence type="predicted"/>
<dbReference type="SUPFAM" id="SSF53187">
    <property type="entry name" value="Zn-dependent exopeptidases"/>
    <property type="match status" value="1"/>
</dbReference>
<organism evidence="5 6">
    <name type="scientific">Proteiniphilum saccharofermentans</name>
    <dbReference type="NCBI Taxonomy" id="1642647"/>
    <lineage>
        <taxon>Bacteria</taxon>
        <taxon>Pseudomonadati</taxon>
        <taxon>Bacteroidota</taxon>
        <taxon>Bacteroidia</taxon>
        <taxon>Bacteroidales</taxon>
        <taxon>Dysgonomonadaceae</taxon>
        <taxon>Proteiniphilum</taxon>
    </lineage>
</organism>
<dbReference type="GO" id="GO:0008745">
    <property type="term" value="F:N-acetylmuramoyl-L-alanine amidase activity"/>
    <property type="evidence" value="ECO:0007669"/>
    <property type="project" value="UniProtKB-EC"/>
</dbReference>
<dbReference type="EMBL" id="LT605205">
    <property type="protein sequence ID" value="SCD21467.1"/>
    <property type="molecule type" value="Genomic_DNA"/>
</dbReference>
<dbReference type="RefSeq" id="WP_076931312.1">
    <property type="nucleotide sequence ID" value="NZ_LT605205.1"/>
</dbReference>
<reference evidence="5 6" key="1">
    <citation type="submission" date="2016-08" db="EMBL/GenBank/DDBJ databases">
        <authorList>
            <person name="Seilhamer J.J."/>
        </authorList>
    </citation>
    <scope>NUCLEOTIDE SEQUENCE [LARGE SCALE GENOMIC DNA]</scope>
    <source>
        <strain evidence="5">M3/6</strain>
    </source>
</reference>
<dbReference type="PANTHER" id="PTHR30404">
    <property type="entry name" value="N-ACETYLMURAMOYL-L-ALANINE AMIDASE"/>
    <property type="match status" value="1"/>
</dbReference>
<dbReference type="CDD" id="cd02696">
    <property type="entry name" value="MurNAc-LAA"/>
    <property type="match status" value="1"/>
</dbReference>
<evidence type="ECO:0000256" key="2">
    <source>
        <dbReference type="ARBA" id="ARBA00011901"/>
    </source>
</evidence>
<name>A0A1R3TA26_9BACT</name>